<dbReference type="PROSITE" id="PS01124">
    <property type="entry name" value="HTH_ARAC_FAMILY_2"/>
    <property type="match status" value="1"/>
</dbReference>
<reference evidence="5 6" key="1">
    <citation type="submission" date="2019-08" db="EMBL/GenBank/DDBJ databases">
        <title>Parahaliea maris sp. nov., isolated from the surface seawater.</title>
        <authorList>
            <person name="Liu Y."/>
        </authorList>
    </citation>
    <scope>NUCLEOTIDE SEQUENCE [LARGE SCALE GENOMIC DNA]</scope>
    <source>
        <strain evidence="5 6">S2-26</strain>
    </source>
</reference>
<protein>
    <submittedName>
        <fullName evidence="5">AraC family transcriptional regulator</fullName>
    </submittedName>
</protein>
<dbReference type="SUPFAM" id="SSF46689">
    <property type="entry name" value="Homeodomain-like"/>
    <property type="match status" value="1"/>
</dbReference>
<proteinExistence type="predicted"/>
<keyword evidence="2" id="KW-0238">DNA-binding</keyword>
<dbReference type="SMART" id="SM00342">
    <property type="entry name" value="HTH_ARAC"/>
    <property type="match status" value="1"/>
</dbReference>
<dbReference type="PANTHER" id="PTHR47894">
    <property type="entry name" value="HTH-TYPE TRANSCRIPTIONAL REGULATOR GADX"/>
    <property type="match status" value="1"/>
</dbReference>
<comment type="caution">
    <text evidence="5">The sequence shown here is derived from an EMBL/GenBank/DDBJ whole genome shotgun (WGS) entry which is preliminary data.</text>
</comment>
<evidence type="ECO:0000256" key="1">
    <source>
        <dbReference type="ARBA" id="ARBA00023015"/>
    </source>
</evidence>
<keyword evidence="3" id="KW-0804">Transcription</keyword>
<dbReference type="RefSeq" id="WP_148063390.1">
    <property type="nucleotide sequence ID" value="NZ_VRYZ01000002.1"/>
</dbReference>
<dbReference type="AlphaFoldDB" id="A0A5C8ZY22"/>
<keyword evidence="6" id="KW-1185">Reference proteome</keyword>
<keyword evidence="1" id="KW-0805">Transcription regulation</keyword>
<dbReference type="Pfam" id="PF12833">
    <property type="entry name" value="HTH_18"/>
    <property type="match status" value="1"/>
</dbReference>
<evidence type="ECO:0000256" key="2">
    <source>
        <dbReference type="ARBA" id="ARBA00023125"/>
    </source>
</evidence>
<evidence type="ECO:0000259" key="4">
    <source>
        <dbReference type="PROSITE" id="PS01124"/>
    </source>
</evidence>
<dbReference type="Proteomes" id="UP000321933">
    <property type="component" value="Unassembled WGS sequence"/>
</dbReference>
<dbReference type="OrthoDB" id="5737354at2"/>
<dbReference type="PANTHER" id="PTHR47894:SF1">
    <property type="entry name" value="HTH-TYPE TRANSCRIPTIONAL REGULATOR VQSM"/>
    <property type="match status" value="1"/>
</dbReference>
<dbReference type="InterPro" id="IPR032687">
    <property type="entry name" value="AraC-type_N"/>
</dbReference>
<dbReference type="Pfam" id="PF12625">
    <property type="entry name" value="Arabinose_bd"/>
    <property type="match status" value="1"/>
</dbReference>
<evidence type="ECO:0000313" key="5">
    <source>
        <dbReference type="EMBL" id="TXS93455.1"/>
    </source>
</evidence>
<evidence type="ECO:0000256" key="3">
    <source>
        <dbReference type="ARBA" id="ARBA00023163"/>
    </source>
</evidence>
<dbReference type="InterPro" id="IPR018060">
    <property type="entry name" value="HTH_AraC"/>
</dbReference>
<gene>
    <name evidence="5" type="ORF">FVW59_06375</name>
</gene>
<organism evidence="5 6">
    <name type="scientific">Parahaliea aestuarii</name>
    <dbReference type="NCBI Taxonomy" id="1852021"/>
    <lineage>
        <taxon>Bacteria</taxon>
        <taxon>Pseudomonadati</taxon>
        <taxon>Pseudomonadota</taxon>
        <taxon>Gammaproteobacteria</taxon>
        <taxon>Cellvibrionales</taxon>
        <taxon>Halieaceae</taxon>
        <taxon>Parahaliea</taxon>
    </lineage>
</organism>
<dbReference type="GO" id="GO:0005829">
    <property type="term" value="C:cytosol"/>
    <property type="evidence" value="ECO:0007669"/>
    <property type="project" value="TreeGrafter"/>
</dbReference>
<dbReference type="Gene3D" id="1.10.10.60">
    <property type="entry name" value="Homeodomain-like"/>
    <property type="match status" value="1"/>
</dbReference>
<name>A0A5C8ZY22_9GAMM</name>
<evidence type="ECO:0000313" key="6">
    <source>
        <dbReference type="Proteomes" id="UP000321933"/>
    </source>
</evidence>
<dbReference type="GO" id="GO:0000976">
    <property type="term" value="F:transcription cis-regulatory region binding"/>
    <property type="evidence" value="ECO:0007669"/>
    <property type="project" value="TreeGrafter"/>
</dbReference>
<dbReference type="InterPro" id="IPR009057">
    <property type="entry name" value="Homeodomain-like_sf"/>
</dbReference>
<dbReference type="EMBL" id="VRYZ01000002">
    <property type="protein sequence ID" value="TXS93455.1"/>
    <property type="molecule type" value="Genomic_DNA"/>
</dbReference>
<accession>A0A5C8ZY22</accession>
<dbReference type="GO" id="GO:0003700">
    <property type="term" value="F:DNA-binding transcription factor activity"/>
    <property type="evidence" value="ECO:0007669"/>
    <property type="project" value="InterPro"/>
</dbReference>
<feature type="domain" description="HTH araC/xylS-type" evidence="4">
    <location>
        <begin position="233"/>
        <end position="333"/>
    </location>
</feature>
<sequence>MSASTPTDTAGTAFDTVHASFMPLVSLLRGELHAGLAEVGPAPRNLGEFTRWYLQVVQRLEAEVAQDFERPSMAREAVELMCRGAISAATVAEAIDLCRRFMALLHPRAGALALKLKGDTASLQLDSLRPRTTTASSLVDITGLFAFRQLLQWLAGRELPLRQVCIGPIQRDDVLPFLKLFRAPVLAGGDRYSLDFDSTALNWPCVRGRTEFDAFFELFPCAVFGVRAQDIGAQVSAMMVAALERGEGIPSQEQLAGILEVPLSTLRRRLRESGAGYRELREQCLSEVAAQLLQRGDLGVAQVAAQLGFSDAGAFRRAFHQWFGCSPRAWLAAAQSTRTT</sequence>